<dbReference type="Proteomes" id="UP000444980">
    <property type="component" value="Unassembled WGS sequence"/>
</dbReference>
<dbReference type="OrthoDB" id="3173471at2"/>
<dbReference type="EMBL" id="BJOU01000008">
    <property type="protein sequence ID" value="GED98730.1"/>
    <property type="molecule type" value="Genomic_DNA"/>
</dbReference>
<dbReference type="AlphaFoldDB" id="A0A7I9V0Z5"/>
<gene>
    <name evidence="1" type="ORF">nbrc107697_27690</name>
</gene>
<sequence length="115" mass="12821">MSRYDEDARIERFRHAVARISMEDLAEHRVVDGTTQVGRQRLLTARDRILATASNADGAPIVAGIAASVLHGNKWFDPDFTIELLHPISGSSKHGEGRTTRRYMVAESDYIEIEG</sequence>
<reference evidence="2" key="1">
    <citation type="submission" date="2019-06" db="EMBL/GenBank/DDBJ databases">
        <title>Gordonia isolated from sludge of a wastewater treatment plant.</title>
        <authorList>
            <person name="Tamura T."/>
            <person name="Aoyama K."/>
            <person name="Kang Y."/>
            <person name="Saito S."/>
            <person name="Akiyama N."/>
            <person name="Yazawa K."/>
            <person name="Gonoi T."/>
            <person name="Mikami Y."/>
        </authorList>
    </citation>
    <scope>NUCLEOTIDE SEQUENCE [LARGE SCALE GENOMIC DNA]</scope>
    <source>
        <strain evidence="2">NBRC 107697</strain>
    </source>
</reference>
<proteinExistence type="predicted"/>
<comment type="caution">
    <text evidence="1">The sequence shown here is derived from an EMBL/GenBank/DDBJ whole genome shotgun (WGS) entry which is preliminary data.</text>
</comment>
<protein>
    <submittedName>
        <fullName evidence="1">Uncharacterized protein</fullName>
    </submittedName>
</protein>
<organism evidence="1 2">
    <name type="scientific">Gordonia crocea</name>
    <dbReference type="NCBI Taxonomy" id="589162"/>
    <lineage>
        <taxon>Bacteria</taxon>
        <taxon>Bacillati</taxon>
        <taxon>Actinomycetota</taxon>
        <taxon>Actinomycetes</taxon>
        <taxon>Mycobacteriales</taxon>
        <taxon>Gordoniaceae</taxon>
        <taxon>Gordonia</taxon>
    </lineage>
</organism>
<keyword evidence="2" id="KW-1185">Reference proteome</keyword>
<evidence type="ECO:0000313" key="1">
    <source>
        <dbReference type="EMBL" id="GED98730.1"/>
    </source>
</evidence>
<name>A0A7I9V0Z5_9ACTN</name>
<accession>A0A7I9V0Z5</accession>
<dbReference type="RefSeq" id="WP_161928124.1">
    <property type="nucleotide sequence ID" value="NZ_BJOU01000008.1"/>
</dbReference>
<evidence type="ECO:0000313" key="2">
    <source>
        <dbReference type="Proteomes" id="UP000444980"/>
    </source>
</evidence>